<gene>
    <name evidence="16" type="ORF">AWC38_SpisGene7355</name>
</gene>
<dbReference type="PRINTS" id="PR00467">
    <property type="entry name" value="MAMLPOXGNASE"/>
</dbReference>
<feature type="domain" description="Lipoxygenase" evidence="15">
    <location>
        <begin position="539"/>
        <end position="1101"/>
    </location>
</feature>
<dbReference type="GO" id="GO:0005506">
    <property type="term" value="F:iron ion binding"/>
    <property type="evidence" value="ECO:0007669"/>
    <property type="project" value="InterPro"/>
</dbReference>
<evidence type="ECO:0000256" key="7">
    <source>
        <dbReference type="ARBA" id="ARBA00023004"/>
    </source>
</evidence>
<evidence type="ECO:0000256" key="8">
    <source>
        <dbReference type="ARBA" id="ARBA00023098"/>
    </source>
</evidence>
<evidence type="ECO:0000256" key="10">
    <source>
        <dbReference type="PIRSR" id="PIRSR601885-2"/>
    </source>
</evidence>
<dbReference type="Proteomes" id="UP000225706">
    <property type="component" value="Unassembled WGS sequence"/>
</dbReference>
<dbReference type="STRING" id="50429.A0A2B4SHL8"/>
<dbReference type="PANTHER" id="PTHR11771">
    <property type="entry name" value="LIPOXYGENASE"/>
    <property type="match status" value="1"/>
</dbReference>
<dbReference type="InterPro" id="IPR001024">
    <property type="entry name" value="PLAT/LH2_dom"/>
</dbReference>
<organism evidence="16 17">
    <name type="scientific">Stylophora pistillata</name>
    <name type="common">Smooth cauliflower coral</name>
    <dbReference type="NCBI Taxonomy" id="50429"/>
    <lineage>
        <taxon>Eukaryota</taxon>
        <taxon>Metazoa</taxon>
        <taxon>Cnidaria</taxon>
        <taxon>Anthozoa</taxon>
        <taxon>Hexacorallia</taxon>
        <taxon>Scleractinia</taxon>
        <taxon>Astrocoeniina</taxon>
        <taxon>Pocilloporidae</taxon>
        <taxon>Stylophora</taxon>
    </lineage>
</organism>
<dbReference type="Gene3D" id="2.40.180.10">
    <property type="entry name" value="Catalase core domain"/>
    <property type="match status" value="1"/>
</dbReference>
<dbReference type="Pfam" id="PF01477">
    <property type="entry name" value="PLAT"/>
    <property type="match status" value="1"/>
</dbReference>
<dbReference type="SUPFAM" id="SSF48484">
    <property type="entry name" value="Lipoxigenase"/>
    <property type="match status" value="1"/>
</dbReference>
<protein>
    <submittedName>
        <fullName evidence="16">Allene oxide synthase-lipoxygenase protein</fullName>
    </submittedName>
</protein>
<reference evidence="17" key="1">
    <citation type="journal article" date="2017" name="bioRxiv">
        <title>Comparative analysis of the genomes of Stylophora pistillata and Acropora digitifera provides evidence for extensive differences between species of corals.</title>
        <authorList>
            <person name="Voolstra C.R."/>
            <person name="Li Y."/>
            <person name="Liew Y.J."/>
            <person name="Baumgarten S."/>
            <person name="Zoccola D."/>
            <person name="Flot J.-F."/>
            <person name="Tambutte S."/>
            <person name="Allemand D."/>
            <person name="Aranda M."/>
        </authorList>
    </citation>
    <scope>NUCLEOTIDE SEQUENCE [LARGE SCALE GENOMIC DNA]</scope>
</reference>
<dbReference type="SMART" id="SM00308">
    <property type="entry name" value="LH2"/>
    <property type="match status" value="1"/>
</dbReference>
<feature type="binding site" evidence="10">
    <location>
        <position position="504"/>
    </location>
    <ligand>
        <name>Ca(2+)</name>
        <dbReference type="ChEBI" id="CHEBI:29108"/>
        <label>1</label>
    </ligand>
</feature>
<comment type="subcellular location">
    <subcellularLocation>
        <location evidence="1">Cytoplasm</location>
    </subcellularLocation>
</comment>
<evidence type="ECO:0000256" key="4">
    <source>
        <dbReference type="ARBA" id="ARBA00022723"/>
    </source>
</evidence>
<dbReference type="Pfam" id="PF00078">
    <property type="entry name" value="RVT_1"/>
    <property type="match status" value="1"/>
</dbReference>
<comment type="pathway">
    <text evidence="2">Lipid metabolism.</text>
</comment>
<feature type="binding site" evidence="9">
    <location>
        <position position="796"/>
    </location>
    <ligand>
        <name>Fe cation</name>
        <dbReference type="ChEBI" id="CHEBI:24875"/>
        <note>catalytic</note>
    </ligand>
</feature>
<evidence type="ECO:0000259" key="14">
    <source>
        <dbReference type="PROSITE" id="PS50878"/>
    </source>
</evidence>
<accession>A0A2B4SHL8</accession>
<proteinExistence type="predicted"/>
<dbReference type="CDD" id="cd01650">
    <property type="entry name" value="RT_nLTR_like"/>
    <property type="match status" value="1"/>
</dbReference>
<feature type="site" description="Essential for stabilizing binding to COTL1" evidence="11">
    <location>
        <position position="526"/>
    </location>
</feature>
<evidence type="ECO:0000259" key="15">
    <source>
        <dbReference type="PROSITE" id="PS51393"/>
    </source>
</evidence>
<dbReference type="InterPro" id="IPR013819">
    <property type="entry name" value="LipOase_C"/>
</dbReference>
<evidence type="ECO:0000256" key="3">
    <source>
        <dbReference type="ARBA" id="ARBA00022490"/>
    </source>
</evidence>
<keyword evidence="4 9" id="KW-0479">Metal-binding</keyword>
<feature type="domain" description="Reverse transcriptase" evidence="14">
    <location>
        <begin position="195"/>
        <end position="434"/>
    </location>
</feature>
<dbReference type="SUPFAM" id="SSF49723">
    <property type="entry name" value="Lipase/lipooxygenase domain (PLAT/LH2 domain)"/>
    <property type="match status" value="1"/>
</dbReference>
<dbReference type="OrthoDB" id="5947901at2759"/>
<feature type="binding site" evidence="10">
    <location>
        <position position="440"/>
    </location>
    <ligand>
        <name>Ca(2+)</name>
        <dbReference type="ChEBI" id="CHEBI:29108"/>
        <label>1</label>
    </ligand>
</feature>
<comment type="caution">
    <text evidence="16">The sequence shown here is derived from an EMBL/GenBank/DDBJ whole genome shotgun (WGS) entry which is preliminary data.</text>
</comment>
<dbReference type="Gene3D" id="3.10.450.60">
    <property type="match status" value="1"/>
</dbReference>
<dbReference type="EMBL" id="LSMT01000092">
    <property type="protein sequence ID" value="PFX27982.1"/>
    <property type="molecule type" value="Genomic_DNA"/>
</dbReference>
<dbReference type="InterPro" id="IPR000907">
    <property type="entry name" value="LipOase"/>
</dbReference>
<keyword evidence="10" id="KW-0106">Calcium</keyword>
<comment type="cofactor">
    <cofactor evidence="9">
        <name>Fe cation</name>
        <dbReference type="ChEBI" id="CHEBI:24875"/>
    </cofactor>
    <text evidence="9">Binds 1 Fe cation per subunit.</text>
</comment>
<feature type="binding site" evidence="9">
    <location>
        <position position="791"/>
    </location>
    <ligand>
        <name>Fe cation</name>
        <dbReference type="ChEBI" id="CHEBI:24875"/>
        <note>catalytic</note>
    </ligand>
</feature>
<dbReference type="Gene3D" id="1.20.245.10">
    <property type="entry name" value="Lipoxygenase-1, Domain 5"/>
    <property type="match status" value="1"/>
</dbReference>
<feature type="binding site" evidence="9">
    <location>
        <position position="1101"/>
    </location>
    <ligand>
        <name>Fe cation</name>
        <dbReference type="ChEBI" id="CHEBI:24875"/>
        <note>catalytic</note>
    </ligand>
</feature>
<evidence type="ECO:0000256" key="2">
    <source>
        <dbReference type="ARBA" id="ARBA00005189"/>
    </source>
</evidence>
<keyword evidence="7 9" id="KW-0408">Iron</keyword>
<dbReference type="PROSITE" id="PS50095">
    <property type="entry name" value="PLAT"/>
    <property type="match status" value="1"/>
</dbReference>
<feature type="domain" description="PLAT" evidence="13">
    <location>
        <begin position="427"/>
        <end position="541"/>
    </location>
</feature>
<evidence type="ECO:0000256" key="5">
    <source>
        <dbReference type="ARBA" id="ARBA00022964"/>
    </source>
</evidence>
<evidence type="ECO:0000256" key="11">
    <source>
        <dbReference type="PIRSR" id="PIRSR601885-3"/>
    </source>
</evidence>
<dbReference type="GO" id="GO:0005737">
    <property type="term" value="C:cytoplasm"/>
    <property type="evidence" value="ECO:0007669"/>
    <property type="project" value="UniProtKB-SubCell"/>
</dbReference>
<evidence type="ECO:0000259" key="13">
    <source>
        <dbReference type="PROSITE" id="PS50095"/>
    </source>
</evidence>
<evidence type="ECO:0000313" key="17">
    <source>
        <dbReference type="Proteomes" id="UP000225706"/>
    </source>
</evidence>
<dbReference type="Pfam" id="PF00305">
    <property type="entry name" value="Lipoxygenase"/>
    <property type="match status" value="1"/>
</dbReference>
<keyword evidence="17" id="KW-1185">Reference proteome</keyword>
<keyword evidence="6" id="KW-0560">Oxidoreductase</keyword>
<dbReference type="InterPro" id="IPR036226">
    <property type="entry name" value="LipOase_C_sf"/>
</dbReference>
<dbReference type="InterPro" id="IPR020834">
    <property type="entry name" value="LipOase_CS"/>
</dbReference>
<keyword evidence="5" id="KW-0223">Dioxygenase</keyword>
<sequence>MTPEWKQAIRDKRKFAVQFAKDRSLENFELKRKYRNIATRERRKAIKAYWYRKSEELKTKPSEFFNTFRPFISTKTKDTNAICLKTEDGEVEKDQTVVAELLAGHFNTVAANIGGNHITSLTENDHRNHSSVKAIESGYKGNKFHFKEFNKEEVQCALKNLNVRKSYGWDVTAPPKLFKGVAEGIAPSLTRLYNNCIDLGEWPSEWKKGEWTPVFKKGDRQDKSNYRPITSLICVDKIFEHLLSKQVTRHYDPALYHRMTAYRKQHSCETTLLMLIEDWRSAVDRKELVTILSADMSKAFDSLSYSLTLKKLDAYGFNSSSLELIRSFFDSRLNRVKINGHTSEWRIMERGCPQGSSFGPLLWNMFQNDMAFHIPDSNLTLYADDHQLYVTGKTYEEVESTLVTQGQQALLWIKMISEREGDEKMTSEYVITVITGNRKGAGTDASVSLIIKGSNGETNPLSLDKWFHNDFEAGQKDDYHITAKDVGELLMITLKNGGGWYKSDWFVNRVTIKTKNVTYDFPCNRWVESEVTFFEGKAKLPTDEQHPAMKSRREAELKERRALYEWGHDEVYEDLPGYVKASGVKNLPKDVQFTEEAAYDLHRARKNALINLGLVHLLNIFDQWDDFDDYRKAFTGFVGDVPVAADYWNEDRFCGFQFLNGCNPDSLMRCTKLPSHFPVTQELVGNLLDSGDTLEKAMADGRIYMVDYKILEDIPHYGQDRPDLERRYMCASLGLFYVKGNGDLVPIAVQFHQEPHDENPIWTPNDSEMDWTCAKLWLRNSDTQFHQMVTHLLRTHLFMEPIAVASYRQLPTIHPVWKLLAPHIRGVLAINTLGRDVLIAEGGVADNTLTVGGGGHVTLMKKFYKSSSTWPSYILPQVLKDRGVDDPKKLPNFHYREDSLKLWAAIAAFVKEILSGYYHSDGEVQKDYELQNWVKDLHDNGYPNKAGHTNHGAPTSLTSCVQLYEFLTSIIFTCACQHAAVNFSQMDVYGFPPNSPALMRQPPPTKKGVVGQADLMKCLATKHQSSLTIATVYDLTRIFNDEKFIGDYPEELFIDEPAKAAIATFQRKLKGISAEIKERNAKLRVPYPYLLPERIPNSIAI</sequence>
<dbReference type="AlphaFoldDB" id="A0A2B4SHL8"/>
<keyword evidence="3" id="KW-0963">Cytoplasm</keyword>
<dbReference type="InterPro" id="IPR000477">
    <property type="entry name" value="RT_dom"/>
</dbReference>
<dbReference type="PROSITE" id="PS50878">
    <property type="entry name" value="RT_POL"/>
    <property type="match status" value="1"/>
</dbReference>
<keyword evidence="8" id="KW-0443">Lipid metabolism</keyword>
<dbReference type="GO" id="GO:0034440">
    <property type="term" value="P:lipid oxidation"/>
    <property type="evidence" value="ECO:0007669"/>
    <property type="project" value="InterPro"/>
</dbReference>
<dbReference type="InterPro" id="IPR036392">
    <property type="entry name" value="PLAT/LH2_dom_sf"/>
</dbReference>
<evidence type="ECO:0000256" key="1">
    <source>
        <dbReference type="ARBA" id="ARBA00004496"/>
    </source>
</evidence>
<dbReference type="PROSITE" id="PS00081">
    <property type="entry name" value="LIPOXYGENASE_2"/>
    <property type="match status" value="1"/>
</dbReference>
<evidence type="ECO:0000256" key="12">
    <source>
        <dbReference type="PROSITE-ProRule" id="PRU00152"/>
    </source>
</evidence>
<dbReference type="GO" id="GO:0016702">
    <property type="term" value="F:oxidoreductase activity, acting on single donors with incorporation of molecular oxygen, incorporation of two atoms of oxygen"/>
    <property type="evidence" value="ECO:0007669"/>
    <property type="project" value="InterPro"/>
</dbReference>
<evidence type="ECO:0000313" key="16">
    <source>
        <dbReference type="EMBL" id="PFX27982.1"/>
    </source>
</evidence>
<dbReference type="PROSITE" id="PS51393">
    <property type="entry name" value="LIPOXYGENASE_3"/>
    <property type="match status" value="1"/>
</dbReference>
<evidence type="ECO:0000256" key="9">
    <source>
        <dbReference type="PIRSR" id="PIRSR601885-1"/>
    </source>
</evidence>
<feature type="binding site" evidence="10">
    <location>
        <position position="464"/>
    </location>
    <ligand>
        <name>Ca(2+)</name>
        <dbReference type="ChEBI" id="CHEBI:29108"/>
        <label>1</label>
    </ligand>
</feature>
<feature type="binding site" evidence="10">
    <location>
        <position position="442"/>
    </location>
    <ligand>
        <name>Ca(2+)</name>
        <dbReference type="ChEBI" id="CHEBI:29108"/>
        <label>1</label>
    </ligand>
</feature>
<dbReference type="PRINTS" id="PR00087">
    <property type="entry name" value="LIPOXYGENASE"/>
</dbReference>
<name>A0A2B4SHL8_STYPI</name>
<comment type="caution">
    <text evidence="12">Lacks conserved residue(s) required for the propagation of feature annotation.</text>
</comment>
<dbReference type="FunFam" id="1.20.245.10:FF:000001">
    <property type="entry name" value="Arachidonate 5-lipoxygenase a"/>
    <property type="match status" value="1"/>
</dbReference>
<dbReference type="InterPro" id="IPR001885">
    <property type="entry name" value="LipOase_mml"/>
</dbReference>
<feature type="binding site" evidence="9">
    <location>
        <position position="978"/>
    </location>
    <ligand>
        <name>Fe cation</name>
        <dbReference type="ChEBI" id="CHEBI:24875"/>
        <note>catalytic</note>
    </ligand>
</feature>
<evidence type="ECO:0000256" key="6">
    <source>
        <dbReference type="ARBA" id="ARBA00023002"/>
    </source>
</evidence>